<keyword evidence="3" id="KW-1185">Reference proteome</keyword>
<name>A0AAV9JQQ9_9PEZI</name>
<protein>
    <recommendedName>
        <fullName evidence="1">N-acetyltransferase domain-containing protein</fullName>
    </recommendedName>
</protein>
<sequence>MFYTDRLMLRNFDEQADLNTMLQWLNDVDFLQALSSDARRPASRETAKAFVQTRMKNEGGQPCFVVCARPEDHLRPEKLAVGDDMFVADGKARYPMVGLLNIRNPNFSATNRREYGAELLRWACDYMFNDLGLHRCELEVAADNVRAMKCYEKVGFVVEGRQREAYLARGVWKDHVLMAMLEREWREKQKQVPGS</sequence>
<dbReference type="GO" id="GO:0008999">
    <property type="term" value="F:protein-N-terminal-alanine acetyltransferase activity"/>
    <property type="evidence" value="ECO:0007669"/>
    <property type="project" value="TreeGrafter"/>
</dbReference>
<gene>
    <name evidence="2" type="ORF">LTR36_010562</name>
</gene>
<dbReference type="EMBL" id="JAVFHQ010000009">
    <property type="protein sequence ID" value="KAK4547843.1"/>
    <property type="molecule type" value="Genomic_DNA"/>
</dbReference>
<dbReference type="PANTHER" id="PTHR43441">
    <property type="entry name" value="RIBOSOMAL-PROTEIN-SERINE ACETYLTRANSFERASE"/>
    <property type="match status" value="1"/>
</dbReference>
<dbReference type="Pfam" id="PF13302">
    <property type="entry name" value="Acetyltransf_3"/>
    <property type="match status" value="1"/>
</dbReference>
<dbReference type="Proteomes" id="UP001324427">
    <property type="component" value="Unassembled WGS sequence"/>
</dbReference>
<dbReference type="GO" id="GO:0005737">
    <property type="term" value="C:cytoplasm"/>
    <property type="evidence" value="ECO:0007669"/>
    <property type="project" value="TreeGrafter"/>
</dbReference>
<evidence type="ECO:0000313" key="3">
    <source>
        <dbReference type="Proteomes" id="UP001324427"/>
    </source>
</evidence>
<evidence type="ECO:0000313" key="2">
    <source>
        <dbReference type="EMBL" id="KAK4547843.1"/>
    </source>
</evidence>
<reference evidence="2 3" key="1">
    <citation type="submission" date="2021-11" db="EMBL/GenBank/DDBJ databases">
        <title>Black yeast isolated from Biological Soil Crust.</title>
        <authorList>
            <person name="Kurbessoian T."/>
        </authorList>
    </citation>
    <scope>NUCLEOTIDE SEQUENCE [LARGE SCALE GENOMIC DNA]</scope>
    <source>
        <strain evidence="2 3">CCFEE 5522</strain>
    </source>
</reference>
<evidence type="ECO:0000259" key="1">
    <source>
        <dbReference type="PROSITE" id="PS51186"/>
    </source>
</evidence>
<dbReference type="PANTHER" id="PTHR43441:SF11">
    <property type="entry name" value="RIBOSOMAL-PROTEIN-SERINE ACETYLTRANSFERASE"/>
    <property type="match status" value="1"/>
</dbReference>
<dbReference type="AlphaFoldDB" id="A0AAV9JQQ9"/>
<organism evidence="2 3">
    <name type="scientific">Oleoguttula mirabilis</name>
    <dbReference type="NCBI Taxonomy" id="1507867"/>
    <lineage>
        <taxon>Eukaryota</taxon>
        <taxon>Fungi</taxon>
        <taxon>Dikarya</taxon>
        <taxon>Ascomycota</taxon>
        <taxon>Pezizomycotina</taxon>
        <taxon>Dothideomycetes</taxon>
        <taxon>Dothideomycetidae</taxon>
        <taxon>Mycosphaerellales</taxon>
        <taxon>Teratosphaeriaceae</taxon>
        <taxon>Oleoguttula</taxon>
    </lineage>
</organism>
<proteinExistence type="predicted"/>
<dbReference type="InterPro" id="IPR051908">
    <property type="entry name" value="Ribosomal_N-acetyltransferase"/>
</dbReference>
<feature type="domain" description="N-acetyltransferase" evidence="1">
    <location>
        <begin position="7"/>
        <end position="183"/>
    </location>
</feature>
<dbReference type="PROSITE" id="PS51186">
    <property type="entry name" value="GNAT"/>
    <property type="match status" value="1"/>
</dbReference>
<dbReference type="SUPFAM" id="SSF55729">
    <property type="entry name" value="Acyl-CoA N-acyltransferases (Nat)"/>
    <property type="match status" value="1"/>
</dbReference>
<comment type="caution">
    <text evidence="2">The sequence shown here is derived from an EMBL/GenBank/DDBJ whole genome shotgun (WGS) entry which is preliminary data.</text>
</comment>
<dbReference type="InterPro" id="IPR016181">
    <property type="entry name" value="Acyl_CoA_acyltransferase"/>
</dbReference>
<dbReference type="Gene3D" id="3.40.630.30">
    <property type="match status" value="1"/>
</dbReference>
<dbReference type="InterPro" id="IPR000182">
    <property type="entry name" value="GNAT_dom"/>
</dbReference>
<dbReference type="GO" id="GO:1990189">
    <property type="term" value="F:protein N-terminal-serine acetyltransferase activity"/>
    <property type="evidence" value="ECO:0007669"/>
    <property type="project" value="TreeGrafter"/>
</dbReference>
<accession>A0AAV9JQQ9</accession>